<gene>
    <name evidence="10" type="ORF">QN277_000119</name>
</gene>
<evidence type="ECO:0000256" key="2">
    <source>
        <dbReference type="ARBA" id="ARBA00013169"/>
    </source>
</evidence>
<dbReference type="GO" id="GO:0004832">
    <property type="term" value="F:valine-tRNA ligase activity"/>
    <property type="evidence" value="ECO:0007669"/>
    <property type="project" value="UniProtKB-EC"/>
</dbReference>
<keyword evidence="7" id="KW-0030">Aminoacyl-tRNA synthetase</keyword>
<protein>
    <recommendedName>
        <fullName evidence="2">valine--tRNA ligase</fullName>
        <ecNumber evidence="2">6.1.1.9</ecNumber>
    </recommendedName>
    <alternativeName>
        <fullName evidence="8">Valyl-tRNA synthetase</fullName>
    </alternativeName>
</protein>
<dbReference type="EC" id="6.1.1.9" evidence="2"/>
<comment type="caution">
    <text evidence="10">The sequence shown here is derived from an EMBL/GenBank/DDBJ whole genome shotgun (WGS) entry which is preliminary data.</text>
</comment>
<dbReference type="GO" id="GO:0005524">
    <property type="term" value="F:ATP binding"/>
    <property type="evidence" value="ECO:0007669"/>
    <property type="project" value="UniProtKB-KW"/>
</dbReference>
<accession>A0AAE1N4P8</accession>
<evidence type="ECO:0000256" key="4">
    <source>
        <dbReference type="ARBA" id="ARBA00022741"/>
    </source>
</evidence>
<dbReference type="Proteomes" id="UP001293593">
    <property type="component" value="Unassembled WGS sequence"/>
</dbReference>
<keyword evidence="4" id="KW-0547">Nucleotide-binding</keyword>
<dbReference type="SUPFAM" id="SSF46589">
    <property type="entry name" value="tRNA-binding arm"/>
    <property type="match status" value="1"/>
</dbReference>
<keyword evidence="5" id="KW-0067">ATP-binding</keyword>
<dbReference type="AlphaFoldDB" id="A0AAE1N4P8"/>
<evidence type="ECO:0000256" key="6">
    <source>
        <dbReference type="ARBA" id="ARBA00022917"/>
    </source>
</evidence>
<sequence>MLYGPQVINENDAVPFENAVSVVNENLSVYIELQGSISAEAELGKIKRKIDEFKKQKERMEKNINASGYREKVPSHIQQDNDAKLASLLQELLSLEEAACHIESRTRQ</sequence>
<evidence type="ECO:0000256" key="8">
    <source>
        <dbReference type="ARBA" id="ARBA00029936"/>
    </source>
</evidence>
<dbReference type="GO" id="GO:0005829">
    <property type="term" value="C:cytosol"/>
    <property type="evidence" value="ECO:0007669"/>
    <property type="project" value="TreeGrafter"/>
</dbReference>
<keyword evidence="9" id="KW-0175">Coiled coil</keyword>
<dbReference type="GO" id="GO:0006438">
    <property type="term" value="P:valyl-tRNA aminoacylation"/>
    <property type="evidence" value="ECO:0007669"/>
    <property type="project" value="InterPro"/>
</dbReference>
<evidence type="ECO:0000256" key="1">
    <source>
        <dbReference type="ARBA" id="ARBA00005594"/>
    </source>
</evidence>
<dbReference type="Gene3D" id="1.10.287.380">
    <property type="entry name" value="Valyl-tRNA synthetase, C-terminal domain"/>
    <property type="match status" value="1"/>
</dbReference>
<proteinExistence type="inferred from homology"/>
<comment type="similarity">
    <text evidence="1">Belongs to the class-I aminoacyl-tRNA synthetase family.</text>
</comment>
<evidence type="ECO:0000313" key="10">
    <source>
        <dbReference type="EMBL" id="KAK4283134.1"/>
    </source>
</evidence>
<dbReference type="PANTHER" id="PTHR11946:SF109">
    <property type="entry name" value="VALINE--TRNA LIGASE"/>
    <property type="match status" value="1"/>
</dbReference>
<evidence type="ECO:0000256" key="9">
    <source>
        <dbReference type="SAM" id="Coils"/>
    </source>
</evidence>
<keyword evidence="3" id="KW-0436">Ligase</keyword>
<evidence type="ECO:0000256" key="7">
    <source>
        <dbReference type="ARBA" id="ARBA00023146"/>
    </source>
</evidence>
<name>A0AAE1N4P8_9FABA</name>
<dbReference type="InterPro" id="IPR002303">
    <property type="entry name" value="Valyl-tRNA_ligase"/>
</dbReference>
<dbReference type="PANTHER" id="PTHR11946">
    <property type="entry name" value="VALYL-TRNA SYNTHETASES"/>
    <property type="match status" value="1"/>
</dbReference>
<evidence type="ECO:0000256" key="3">
    <source>
        <dbReference type="ARBA" id="ARBA00022598"/>
    </source>
</evidence>
<reference evidence="10" key="1">
    <citation type="submission" date="2023-10" db="EMBL/GenBank/DDBJ databases">
        <title>Chromosome-level genome of the transformable northern wattle, Acacia crassicarpa.</title>
        <authorList>
            <person name="Massaro I."/>
            <person name="Sinha N.R."/>
            <person name="Poethig S."/>
            <person name="Leichty A.R."/>
        </authorList>
    </citation>
    <scope>NUCLEOTIDE SEQUENCE</scope>
    <source>
        <strain evidence="10">Acra3RX</strain>
        <tissue evidence="10">Leaf</tissue>
    </source>
</reference>
<keyword evidence="6" id="KW-0648">Protein biosynthesis</keyword>
<feature type="coiled-coil region" evidence="9">
    <location>
        <begin position="36"/>
        <end position="63"/>
    </location>
</feature>
<organism evidence="10 11">
    <name type="scientific">Acacia crassicarpa</name>
    <name type="common">northern wattle</name>
    <dbReference type="NCBI Taxonomy" id="499986"/>
    <lineage>
        <taxon>Eukaryota</taxon>
        <taxon>Viridiplantae</taxon>
        <taxon>Streptophyta</taxon>
        <taxon>Embryophyta</taxon>
        <taxon>Tracheophyta</taxon>
        <taxon>Spermatophyta</taxon>
        <taxon>Magnoliopsida</taxon>
        <taxon>eudicotyledons</taxon>
        <taxon>Gunneridae</taxon>
        <taxon>Pentapetalae</taxon>
        <taxon>rosids</taxon>
        <taxon>fabids</taxon>
        <taxon>Fabales</taxon>
        <taxon>Fabaceae</taxon>
        <taxon>Caesalpinioideae</taxon>
        <taxon>mimosoid clade</taxon>
        <taxon>Acacieae</taxon>
        <taxon>Acacia</taxon>
    </lineage>
</organism>
<evidence type="ECO:0000313" key="11">
    <source>
        <dbReference type="Proteomes" id="UP001293593"/>
    </source>
</evidence>
<dbReference type="InterPro" id="IPR010978">
    <property type="entry name" value="tRNA-bd_arm"/>
</dbReference>
<evidence type="ECO:0000256" key="5">
    <source>
        <dbReference type="ARBA" id="ARBA00022840"/>
    </source>
</evidence>
<dbReference type="InterPro" id="IPR037118">
    <property type="entry name" value="Val-tRNA_synth_C_sf"/>
</dbReference>
<keyword evidence="11" id="KW-1185">Reference proteome</keyword>
<dbReference type="EMBL" id="JAWXYG010000001">
    <property type="protein sequence ID" value="KAK4283134.1"/>
    <property type="molecule type" value="Genomic_DNA"/>
</dbReference>